<dbReference type="OrthoDB" id="3786906at2759"/>
<evidence type="ECO:0000313" key="1">
    <source>
        <dbReference type="EMBL" id="KAF2832784.1"/>
    </source>
</evidence>
<reference evidence="1" key="1">
    <citation type="journal article" date="2020" name="Stud. Mycol.">
        <title>101 Dothideomycetes genomes: a test case for predicting lifestyles and emergence of pathogens.</title>
        <authorList>
            <person name="Haridas S."/>
            <person name="Albert R."/>
            <person name="Binder M."/>
            <person name="Bloem J."/>
            <person name="Labutti K."/>
            <person name="Salamov A."/>
            <person name="Andreopoulos B."/>
            <person name="Baker S."/>
            <person name="Barry K."/>
            <person name="Bills G."/>
            <person name="Bluhm B."/>
            <person name="Cannon C."/>
            <person name="Castanera R."/>
            <person name="Culley D."/>
            <person name="Daum C."/>
            <person name="Ezra D."/>
            <person name="Gonzalez J."/>
            <person name="Henrissat B."/>
            <person name="Kuo A."/>
            <person name="Liang C."/>
            <person name="Lipzen A."/>
            <person name="Lutzoni F."/>
            <person name="Magnuson J."/>
            <person name="Mondo S."/>
            <person name="Nolan M."/>
            <person name="Ohm R."/>
            <person name="Pangilinan J."/>
            <person name="Park H.-J."/>
            <person name="Ramirez L."/>
            <person name="Alfaro M."/>
            <person name="Sun H."/>
            <person name="Tritt A."/>
            <person name="Yoshinaga Y."/>
            <person name="Zwiers L.-H."/>
            <person name="Turgeon B."/>
            <person name="Goodwin S."/>
            <person name="Spatafora J."/>
            <person name="Crous P."/>
            <person name="Grigoriev I."/>
        </authorList>
    </citation>
    <scope>NUCLEOTIDE SEQUENCE</scope>
    <source>
        <strain evidence="1">CBS 113818</strain>
    </source>
</reference>
<keyword evidence="2" id="KW-1185">Reference proteome</keyword>
<dbReference type="AlphaFoldDB" id="A0A6A7AIL3"/>
<proteinExistence type="predicted"/>
<feature type="non-terminal residue" evidence="1">
    <location>
        <position position="88"/>
    </location>
</feature>
<sequence>LTPIILSLLPLVAAKCGAPNDNICAQFVFANGTVSQDILLTDGGCTELRNSNLISGIKVYDCWCGVWSASSSAACNNAFDNAVDRIDQ</sequence>
<dbReference type="Proteomes" id="UP000799424">
    <property type="component" value="Unassembled WGS sequence"/>
</dbReference>
<dbReference type="EMBL" id="MU006216">
    <property type="protein sequence ID" value="KAF2832784.1"/>
    <property type="molecule type" value="Genomic_DNA"/>
</dbReference>
<gene>
    <name evidence="1" type="ORF">CC86DRAFT_242804</name>
</gene>
<protein>
    <submittedName>
        <fullName evidence="1">Uncharacterized protein</fullName>
    </submittedName>
</protein>
<organism evidence="1 2">
    <name type="scientific">Ophiobolus disseminans</name>
    <dbReference type="NCBI Taxonomy" id="1469910"/>
    <lineage>
        <taxon>Eukaryota</taxon>
        <taxon>Fungi</taxon>
        <taxon>Dikarya</taxon>
        <taxon>Ascomycota</taxon>
        <taxon>Pezizomycotina</taxon>
        <taxon>Dothideomycetes</taxon>
        <taxon>Pleosporomycetidae</taxon>
        <taxon>Pleosporales</taxon>
        <taxon>Pleosporineae</taxon>
        <taxon>Phaeosphaeriaceae</taxon>
        <taxon>Ophiobolus</taxon>
    </lineage>
</organism>
<evidence type="ECO:0000313" key="2">
    <source>
        <dbReference type="Proteomes" id="UP000799424"/>
    </source>
</evidence>
<feature type="non-terminal residue" evidence="1">
    <location>
        <position position="1"/>
    </location>
</feature>
<accession>A0A6A7AIL3</accession>
<name>A0A6A7AIL3_9PLEO</name>